<organism evidence="2">
    <name type="scientific">Thermococcus litoralis</name>
    <dbReference type="NCBI Taxonomy" id="2265"/>
    <lineage>
        <taxon>Archaea</taxon>
        <taxon>Methanobacteriati</taxon>
        <taxon>Methanobacteriota</taxon>
        <taxon>Thermococci</taxon>
        <taxon>Thermococcales</taxon>
        <taxon>Thermococcaceae</taxon>
        <taxon>Thermococcus</taxon>
    </lineage>
</organism>
<dbReference type="AlphaFoldDB" id="A0A7C0Y754"/>
<evidence type="ECO:0000313" key="2">
    <source>
        <dbReference type="EMBL" id="HDD31925.1"/>
    </source>
</evidence>
<dbReference type="InterPro" id="IPR040452">
    <property type="entry name" value="SfsA_C"/>
</dbReference>
<dbReference type="Pfam" id="PF03749">
    <property type="entry name" value="SfsA"/>
    <property type="match status" value="1"/>
</dbReference>
<dbReference type="EMBL" id="DQYG01000207">
    <property type="protein sequence ID" value="HDD31925.1"/>
    <property type="molecule type" value="Genomic_DNA"/>
</dbReference>
<protein>
    <submittedName>
        <fullName evidence="2">DNA/RNA nuclease SfsA</fullName>
    </submittedName>
</protein>
<dbReference type="Proteomes" id="UP000886210">
    <property type="component" value="Unassembled WGS sequence"/>
</dbReference>
<sequence>MLKLPIVECTFIKKLNRCVGVIEVNGEGKKAFCIPKQGGKTDFVLIGFLEKREKGAIVNTRTQANAFEGVIDLGLIKWLKGCKIKNVKVGNSRLDCFLDCNGEEILVEMKSVVLREEDYAMHPDC</sequence>
<name>A0A7C0Y754_THELI</name>
<evidence type="ECO:0000259" key="1">
    <source>
        <dbReference type="Pfam" id="PF03749"/>
    </source>
</evidence>
<accession>A0A7C0Y754</accession>
<feature type="non-terminal residue" evidence="2">
    <location>
        <position position="125"/>
    </location>
</feature>
<feature type="domain" description="Sugar fermentation stimulation protein C-terminal" evidence="1">
    <location>
        <begin position="66"/>
        <end position="125"/>
    </location>
</feature>
<reference evidence="2" key="1">
    <citation type="journal article" date="2020" name="mSystems">
        <title>Genome- and Community-Level Interaction Insights into Carbon Utilization and Element Cycling Functions of Hydrothermarchaeota in Hydrothermal Sediment.</title>
        <authorList>
            <person name="Zhou Z."/>
            <person name="Liu Y."/>
            <person name="Xu W."/>
            <person name="Pan J."/>
            <person name="Luo Z.H."/>
            <person name="Li M."/>
        </authorList>
    </citation>
    <scope>NUCLEOTIDE SEQUENCE [LARGE SCALE GENOMIC DNA]</scope>
    <source>
        <strain evidence="2">HyVt-151</strain>
    </source>
</reference>
<comment type="caution">
    <text evidence="2">The sequence shown here is derived from an EMBL/GenBank/DDBJ whole genome shotgun (WGS) entry which is preliminary data.</text>
</comment>
<gene>
    <name evidence="2" type="ORF">ENF72_04875</name>
</gene>
<dbReference type="Gene3D" id="3.40.1350.60">
    <property type="match status" value="1"/>
</dbReference>
<proteinExistence type="predicted"/>